<evidence type="ECO:0000256" key="1">
    <source>
        <dbReference type="SAM" id="SignalP"/>
    </source>
</evidence>
<accession>A0A1Y1M775</accession>
<keyword evidence="1" id="KW-0732">Signal</keyword>
<organism evidence="2">
    <name type="scientific">Photinus pyralis</name>
    <name type="common">Common eastern firefly</name>
    <name type="synonym">Lampyris pyralis</name>
    <dbReference type="NCBI Taxonomy" id="7054"/>
    <lineage>
        <taxon>Eukaryota</taxon>
        <taxon>Metazoa</taxon>
        <taxon>Ecdysozoa</taxon>
        <taxon>Arthropoda</taxon>
        <taxon>Hexapoda</taxon>
        <taxon>Insecta</taxon>
        <taxon>Pterygota</taxon>
        <taxon>Neoptera</taxon>
        <taxon>Endopterygota</taxon>
        <taxon>Coleoptera</taxon>
        <taxon>Polyphaga</taxon>
        <taxon>Elateriformia</taxon>
        <taxon>Elateroidea</taxon>
        <taxon>Lampyridae</taxon>
        <taxon>Lampyrinae</taxon>
        <taxon>Photinus</taxon>
    </lineage>
</organism>
<feature type="signal peptide" evidence="1">
    <location>
        <begin position="1"/>
        <end position="18"/>
    </location>
</feature>
<protein>
    <recommendedName>
        <fullName evidence="3">VWFC domain-containing protein</fullName>
    </recommendedName>
</protein>
<feature type="chain" id="PRO_5012824360" description="VWFC domain-containing protein" evidence="1">
    <location>
        <begin position="19"/>
        <end position="269"/>
    </location>
</feature>
<name>A0A1Y1M775_PHOPY</name>
<dbReference type="EMBL" id="GEZM01038631">
    <property type="protein sequence ID" value="JAV81583.1"/>
    <property type="molecule type" value="Transcribed_RNA"/>
</dbReference>
<evidence type="ECO:0008006" key="3">
    <source>
        <dbReference type="Google" id="ProtNLM"/>
    </source>
</evidence>
<dbReference type="AlphaFoldDB" id="A0A1Y1M775"/>
<sequence>MTFASAFLLVFFARTVYGSCPGDCPHTKLAFLYESFKCEPKCSNESNCPVEYKCVDLAANSNVCYFNGNFYKPDETAQSSLTWEQCMGCSCGLQEVGHPGTFNCYYADCIMFNVTEGCRLDEKLGECCYTSQVCPPFQTCTIAKQRFLEGQKFIHPTEKCTKCYCGKGEGGAGVVNCERQYCLDLLFFQYEIMRKCAPLYQETDVCCPSGWICPEDNITFEEEHNTGPAPYCTFGTKLLSKGQKFRSSGKWGNLSCECVLPPYASCKKI</sequence>
<reference evidence="2" key="1">
    <citation type="journal article" date="2016" name="Sci. Rep.">
        <title>Molecular characterization of firefly nuptial gifts: a multi-omics approach sheds light on postcopulatory sexual selection.</title>
        <authorList>
            <person name="Al-Wathiqui N."/>
            <person name="Fallon T.R."/>
            <person name="South A."/>
            <person name="Weng J.K."/>
            <person name="Lewis S.M."/>
        </authorList>
    </citation>
    <scope>NUCLEOTIDE SEQUENCE</scope>
</reference>
<evidence type="ECO:0000313" key="2">
    <source>
        <dbReference type="EMBL" id="JAV81583.1"/>
    </source>
</evidence>
<proteinExistence type="predicted"/>